<dbReference type="Proteomes" id="UP000588806">
    <property type="component" value="Unassembled WGS sequence"/>
</dbReference>
<proteinExistence type="predicted"/>
<dbReference type="EMBL" id="JABFHI010000002">
    <property type="protein sequence ID" value="NOG31175.1"/>
    <property type="molecule type" value="Genomic_DNA"/>
</dbReference>
<name>A0A7Y3TW30_9GAMM</name>
<dbReference type="GO" id="GO:0016301">
    <property type="term" value="F:kinase activity"/>
    <property type="evidence" value="ECO:0007669"/>
    <property type="project" value="UniProtKB-KW"/>
</dbReference>
<dbReference type="NCBIfam" id="TIGR04355">
    <property type="entry name" value="HprK_rel_B"/>
    <property type="match status" value="1"/>
</dbReference>
<sequence>MTLTFDALEHLPLASLKANCTARLLLPFQGLTLQIWADNPRILELLKRYYAGLTASASSDSQPVQAVFLVDQKVNIQGGDWTPVKRNKPSPLGLKEAYRDTPEGRWIHKVRTGMVFLQTLDAPLAIGDLTRHFSQVVNFINNQFLNVQQRCGYLLGHASAFTANGQATAIAASSGGGKSTLMLKALESPSARFLSNDRILFKPQPEGCATEVLGVAKHPRVNPGTLISSARLAGLLSAAERERYGQMPTVQLWGIEQKYDVLIPALYGDDKTALSGKLSTLVLLDWSLDSTAPTGLSRVDIEQVPEALEGLRKSPGPFFQSGDGHFPLSRRLPVTFTPANWPA</sequence>
<keyword evidence="1" id="KW-0418">Kinase</keyword>
<dbReference type="RefSeq" id="WP_171701653.1">
    <property type="nucleotide sequence ID" value="NZ_JABFHI010000002.1"/>
</dbReference>
<evidence type="ECO:0000313" key="1">
    <source>
        <dbReference type="EMBL" id="NOG31175.1"/>
    </source>
</evidence>
<keyword evidence="1" id="KW-0808">Transferase</keyword>
<organism evidence="1 2">
    <name type="scientific">Vreelandella azerica</name>
    <dbReference type="NCBI Taxonomy" id="2732867"/>
    <lineage>
        <taxon>Bacteria</taxon>
        <taxon>Pseudomonadati</taxon>
        <taxon>Pseudomonadota</taxon>
        <taxon>Gammaproteobacteria</taxon>
        <taxon>Oceanospirillales</taxon>
        <taxon>Halomonadaceae</taxon>
        <taxon>Vreelandella</taxon>
    </lineage>
</organism>
<protein>
    <submittedName>
        <fullName evidence="1">HprK-related kinase B</fullName>
    </submittedName>
</protein>
<dbReference type="SUPFAM" id="SSF53795">
    <property type="entry name" value="PEP carboxykinase-like"/>
    <property type="match status" value="1"/>
</dbReference>
<dbReference type="InterPro" id="IPR027417">
    <property type="entry name" value="P-loop_NTPase"/>
</dbReference>
<evidence type="ECO:0000313" key="2">
    <source>
        <dbReference type="Proteomes" id="UP000588806"/>
    </source>
</evidence>
<keyword evidence="2" id="KW-1185">Reference proteome</keyword>
<dbReference type="AlphaFoldDB" id="A0A7Y3TW30"/>
<gene>
    <name evidence="1" type="ORF">HLB35_04250</name>
</gene>
<comment type="caution">
    <text evidence="1">The sequence shown here is derived from an EMBL/GenBank/DDBJ whole genome shotgun (WGS) entry which is preliminary data.</text>
</comment>
<reference evidence="1 2" key="2">
    <citation type="submission" date="2020-06" db="EMBL/GenBank/DDBJ databases">
        <title>Halomonas songnenensis sp. nov., a moderately halophilic bacterium isolated from saline and alkaline soils.</title>
        <authorList>
            <person name="Jiang J."/>
            <person name="Pan Y."/>
        </authorList>
    </citation>
    <scope>NUCLEOTIDE SEQUENCE [LARGE SCALE GENOMIC DNA]</scope>
    <source>
        <strain evidence="1 2">TBZ9</strain>
    </source>
</reference>
<accession>A0A7Y3TW30</accession>
<reference evidence="1 2" key="1">
    <citation type="submission" date="2020-05" db="EMBL/GenBank/DDBJ databases">
        <authorList>
            <person name="Ruan W."/>
            <person name="Jeon C.O."/>
            <person name="Chun B.H."/>
        </authorList>
    </citation>
    <scope>NUCLEOTIDE SEQUENCE [LARGE SCALE GENOMIC DNA]</scope>
    <source>
        <strain evidence="1 2">TBZ9</strain>
    </source>
</reference>
<dbReference type="InterPro" id="IPR027597">
    <property type="entry name" value="HprK-rel_B"/>
</dbReference>
<dbReference type="Gene3D" id="3.40.50.300">
    <property type="entry name" value="P-loop containing nucleotide triphosphate hydrolases"/>
    <property type="match status" value="1"/>
</dbReference>